<protein>
    <submittedName>
        <fullName evidence="3">Putative membrane protein</fullName>
    </submittedName>
</protein>
<feature type="transmembrane region" description="Helical" evidence="1">
    <location>
        <begin position="372"/>
        <end position="392"/>
    </location>
</feature>
<keyword evidence="1" id="KW-0812">Transmembrane</keyword>
<dbReference type="RefSeq" id="WP_113969361.1">
    <property type="nucleotide sequence ID" value="NZ_QNRJ01000005.1"/>
</dbReference>
<dbReference type="Pfam" id="PF03703">
    <property type="entry name" value="bPH_2"/>
    <property type="match status" value="3"/>
</dbReference>
<organism evidence="3 4">
    <name type="scientific">Rossellomorea aquimaris</name>
    <dbReference type="NCBI Taxonomy" id="189382"/>
    <lineage>
        <taxon>Bacteria</taxon>
        <taxon>Bacillati</taxon>
        <taxon>Bacillota</taxon>
        <taxon>Bacilli</taxon>
        <taxon>Bacillales</taxon>
        <taxon>Bacillaceae</taxon>
        <taxon>Rossellomorea</taxon>
    </lineage>
</organism>
<reference evidence="3 4" key="1">
    <citation type="submission" date="2018-06" db="EMBL/GenBank/DDBJ databases">
        <title>Freshwater and sediment microbial communities from various areas in North America, analyzing microbe dynamics in response to fracking.</title>
        <authorList>
            <person name="Lamendella R."/>
        </authorList>
    </citation>
    <scope>NUCLEOTIDE SEQUENCE [LARGE SCALE GENOMIC DNA]</scope>
    <source>
        <strain evidence="3 4">97B</strain>
    </source>
</reference>
<keyword evidence="1" id="KW-1133">Transmembrane helix</keyword>
<gene>
    <name evidence="3" type="ORF">DET59_105232</name>
</gene>
<dbReference type="InterPro" id="IPR005182">
    <property type="entry name" value="YdbS-like_PH"/>
</dbReference>
<feature type="domain" description="YdbS-like PH" evidence="2">
    <location>
        <begin position="390"/>
        <end position="469"/>
    </location>
</feature>
<evidence type="ECO:0000313" key="3">
    <source>
        <dbReference type="EMBL" id="RBP04942.1"/>
    </source>
</evidence>
<proteinExistence type="predicted"/>
<dbReference type="Proteomes" id="UP000252118">
    <property type="component" value="Unassembled WGS sequence"/>
</dbReference>
<evidence type="ECO:0000313" key="4">
    <source>
        <dbReference type="Proteomes" id="UP000252118"/>
    </source>
</evidence>
<dbReference type="PANTHER" id="PTHR34473">
    <property type="entry name" value="UPF0699 TRANSMEMBRANE PROTEIN YDBS"/>
    <property type="match status" value="1"/>
</dbReference>
<dbReference type="InterPro" id="IPR014529">
    <property type="entry name" value="UCP026631"/>
</dbReference>
<evidence type="ECO:0000259" key="2">
    <source>
        <dbReference type="Pfam" id="PF03703"/>
    </source>
</evidence>
<keyword evidence="1" id="KW-0472">Membrane</keyword>
<sequence length="476" mass="55166">MTHFAKRYHPTFIIVELVSTAKGLFGFYILLFLLKANSTAGWVIWGRYALLAATAVSVLSIFAKWLFNRYELSNKTILFREGMFVKKQKTVAWDRIHSHRSNTTFIHRWFGLTSLTMETGTSGENAKFEFPVITRGEKDRILSYLEQKQSRDESEDGIKPERTVHFQATKKDLIKASFTSLSFLAIFPLLSAIYFNLADFFSIKESAESAWHYLLDHVWILIVLFLAAMILSILIGYVKTSIKYGNYVISDDQERIYIEKGIGNEVSYSISKDKIQSVRVEQSIVKRIIGLVSIKLISAGSSESEKEEISSLYPFMPKREAYDMLHTILPHYPIKEEMERFPLKVLWLKLLQPYYLTIAAVVGLWIFKMEWIWIAGIVFGVSILLRTLDYWFTSYTRHNQTVQIRKGGWLNETFVTHRNRIQQVTVKHAWLDRKFGVATIMFSNRANPSHESLLFGVSKEEAGTFYEWYHKKSVSG</sequence>
<feature type="transmembrane region" description="Helical" evidence="1">
    <location>
        <begin position="45"/>
        <end position="67"/>
    </location>
</feature>
<feature type="transmembrane region" description="Helical" evidence="1">
    <location>
        <begin position="217"/>
        <end position="238"/>
    </location>
</feature>
<feature type="domain" description="YdbS-like PH" evidence="2">
    <location>
        <begin position="247"/>
        <end position="325"/>
    </location>
</feature>
<comment type="caution">
    <text evidence="3">The sequence shown here is derived from an EMBL/GenBank/DDBJ whole genome shotgun (WGS) entry which is preliminary data.</text>
</comment>
<feature type="domain" description="YdbS-like PH" evidence="2">
    <location>
        <begin position="65"/>
        <end position="143"/>
    </location>
</feature>
<accession>A0A366ER88</accession>
<dbReference type="OrthoDB" id="2317554at2"/>
<dbReference type="EMBL" id="QNRJ01000005">
    <property type="protein sequence ID" value="RBP04942.1"/>
    <property type="molecule type" value="Genomic_DNA"/>
</dbReference>
<evidence type="ECO:0000256" key="1">
    <source>
        <dbReference type="SAM" id="Phobius"/>
    </source>
</evidence>
<feature type="transmembrane region" description="Helical" evidence="1">
    <location>
        <begin position="12"/>
        <end position="33"/>
    </location>
</feature>
<dbReference type="PIRSF" id="PIRSF026631">
    <property type="entry name" value="UCP026631"/>
    <property type="match status" value="1"/>
</dbReference>
<feature type="transmembrane region" description="Helical" evidence="1">
    <location>
        <begin position="176"/>
        <end position="197"/>
    </location>
</feature>
<name>A0A366ER88_9BACI</name>
<dbReference type="AlphaFoldDB" id="A0A366ER88"/>
<dbReference type="PANTHER" id="PTHR34473:SF2">
    <property type="entry name" value="UPF0699 TRANSMEMBRANE PROTEIN YDBT"/>
    <property type="match status" value="1"/>
</dbReference>
<feature type="transmembrane region" description="Helical" evidence="1">
    <location>
        <begin position="345"/>
        <end position="366"/>
    </location>
</feature>